<dbReference type="SUPFAM" id="SSF55729">
    <property type="entry name" value="Acyl-CoA N-acyltransferases (Nat)"/>
    <property type="match status" value="1"/>
</dbReference>
<dbReference type="PROSITE" id="PS51186">
    <property type="entry name" value="GNAT"/>
    <property type="match status" value="1"/>
</dbReference>
<evidence type="ECO:0000259" key="1">
    <source>
        <dbReference type="PROSITE" id="PS51186"/>
    </source>
</evidence>
<dbReference type="Gene3D" id="3.40.630.30">
    <property type="match status" value="1"/>
</dbReference>
<feature type="domain" description="N-acetyltransferase" evidence="1">
    <location>
        <begin position="1"/>
        <end position="139"/>
    </location>
</feature>
<reference evidence="2" key="1">
    <citation type="submission" date="2019-10" db="EMBL/GenBank/DDBJ databases">
        <title>Draft genome sequence of Panacibacter sp. KCS-6.</title>
        <authorList>
            <person name="Yim K.J."/>
        </authorList>
    </citation>
    <scope>NUCLEOTIDE SEQUENCE</scope>
    <source>
        <strain evidence="2">KCS-6</strain>
    </source>
</reference>
<comment type="caution">
    <text evidence="2">The sequence shown here is derived from an EMBL/GenBank/DDBJ whole genome shotgun (WGS) entry which is preliminary data.</text>
</comment>
<keyword evidence="3" id="KW-1185">Reference proteome</keyword>
<dbReference type="InterPro" id="IPR016181">
    <property type="entry name" value="Acyl_CoA_acyltransferase"/>
</dbReference>
<gene>
    <name evidence="2" type="ORF">GD597_17805</name>
</gene>
<dbReference type="InterPro" id="IPR000182">
    <property type="entry name" value="GNAT_dom"/>
</dbReference>
<evidence type="ECO:0000313" key="2">
    <source>
        <dbReference type="EMBL" id="NNV57332.1"/>
    </source>
</evidence>
<name>A0A8J8JST0_9BACT</name>
<dbReference type="CDD" id="cd04301">
    <property type="entry name" value="NAT_SF"/>
    <property type="match status" value="1"/>
</dbReference>
<dbReference type="Proteomes" id="UP000598971">
    <property type="component" value="Unassembled WGS sequence"/>
</dbReference>
<dbReference type="GO" id="GO:0016747">
    <property type="term" value="F:acyltransferase activity, transferring groups other than amino-acyl groups"/>
    <property type="evidence" value="ECO:0007669"/>
    <property type="project" value="InterPro"/>
</dbReference>
<protein>
    <submittedName>
        <fullName evidence="2">GNAT family N-acetyltransferase</fullName>
    </submittedName>
</protein>
<dbReference type="EMBL" id="WHPF01000014">
    <property type="protein sequence ID" value="NNV57332.1"/>
    <property type="molecule type" value="Genomic_DNA"/>
</dbReference>
<dbReference type="Pfam" id="PF00583">
    <property type="entry name" value="Acetyltransf_1"/>
    <property type="match status" value="1"/>
</dbReference>
<proteinExistence type="predicted"/>
<sequence>MQVQIAKTDADIEKCLDVMLVLRPHLQTANFLPLVKEMMQEGYILAFIENNGKAASVVGYRYQQYLYNGKHYYIDDLSTLPEERGHGFAGMLIDFVCEEARKRNYTAVTLDSGYTRFDAHRLYLNKGFTMVCHHFSKTV</sequence>
<accession>A0A8J8JST0</accession>
<dbReference type="AlphaFoldDB" id="A0A8J8JST0"/>
<organism evidence="2 3">
    <name type="scientific">Limnovirga soli</name>
    <dbReference type="NCBI Taxonomy" id="2656915"/>
    <lineage>
        <taxon>Bacteria</taxon>
        <taxon>Pseudomonadati</taxon>
        <taxon>Bacteroidota</taxon>
        <taxon>Chitinophagia</taxon>
        <taxon>Chitinophagales</taxon>
        <taxon>Chitinophagaceae</taxon>
        <taxon>Limnovirga</taxon>
    </lineage>
</organism>
<evidence type="ECO:0000313" key="3">
    <source>
        <dbReference type="Proteomes" id="UP000598971"/>
    </source>
</evidence>
<dbReference type="RefSeq" id="WP_171609279.1">
    <property type="nucleotide sequence ID" value="NZ_WHPF01000014.1"/>
</dbReference>